<proteinExistence type="predicted"/>
<name>A0A9P4QLL5_9PLEO</name>
<comment type="caution">
    <text evidence="1">The sequence shown here is derived from an EMBL/GenBank/DDBJ whole genome shotgun (WGS) entry which is preliminary data.</text>
</comment>
<reference evidence="1" key="1">
    <citation type="journal article" date="2020" name="Stud. Mycol.">
        <title>101 Dothideomycetes genomes: a test case for predicting lifestyles and emergence of pathogens.</title>
        <authorList>
            <person name="Haridas S."/>
            <person name="Albert R."/>
            <person name="Binder M."/>
            <person name="Bloem J."/>
            <person name="Labutti K."/>
            <person name="Salamov A."/>
            <person name="Andreopoulos B."/>
            <person name="Baker S."/>
            <person name="Barry K."/>
            <person name="Bills G."/>
            <person name="Bluhm B."/>
            <person name="Cannon C."/>
            <person name="Castanera R."/>
            <person name="Culley D."/>
            <person name="Daum C."/>
            <person name="Ezra D."/>
            <person name="Gonzalez J."/>
            <person name="Henrissat B."/>
            <person name="Kuo A."/>
            <person name="Liang C."/>
            <person name="Lipzen A."/>
            <person name="Lutzoni F."/>
            <person name="Magnuson J."/>
            <person name="Mondo S."/>
            <person name="Nolan M."/>
            <person name="Ohm R."/>
            <person name="Pangilinan J."/>
            <person name="Park H.-J."/>
            <person name="Ramirez L."/>
            <person name="Alfaro M."/>
            <person name="Sun H."/>
            <person name="Tritt A."/>
            <person name="Yoshinaga Y."/>
            <person name="Zwiers L.-H."/>
            <person name="Turgeon B."/>
            <person name="Goodwin S."/>
            <person name="Spatafora J."/>
            <person name="Crous P."/>
            <person name="Grigoriev I."/>
        </authorList>
    </citation>
    <scope>NUCLEOTIDE SEQUENCE</scope>
    <source>
        <strain evidence="1">CBS 125425</strain>
    </source>
</reference>
<evidence type="ECO:0000313" key="2">
    <source>
        <dbReference type="Proteomes" id="UP000799444"/>
    </source>
</evidence>
<protein>
    <recommendedName>
        <fullName evidence="3">Fungal N-terminal domain-containing protein</fullName>
    </recommendedName>
</protein>
<gene>
    <name evidence="1" type="ORF">EJ04DRAFT_517457</name>
</gene>
<evidence type="ECO:0008006" key="3">
    <source>
        <dbReference type="Google" id="ProtNLM"/>
    </source>
</evidence>
<accession>A0A9P4QLL5</accession>
<keyword evidence="2" id="KW-1185">Reference proteome</keyword>
<dbReference type="OrthoDB" id="3558752at2759"/>
<dbReference type="AlphaFoldDB" id="A0A9P4QLL5"/>
<evidence type="ECO:0000313" key="1">
    <source>
        <dbReference type="EMBL" id="KAF2727131.1"/>
    </source>
</evidence>
<dbReference type="Proteomes" id="UP000799444">
    <property type="component" value="Unassembled WGS sequence"/>
</dbReference>
<sequence>MDPLTSFGLAAGILQVVDFSTRLLSTASQLYTDGSTVRNSVFTLVADDLSSLNDKIKSRARSDLSISGPLARDNQVTSL</sequence>
<organism evidence="1 2">
    <name type="scientific">Polyplosphaeria fusca</name>
    <dbReference type="NCBI Taxonomy" id="682080"/>
    <lineage>
        <taxon>Eukaryota</taxon>
        <taxon>Fungi</taxon>
        <taxon>Dikarya</taxon>
        <taxon>Ascomycota</taxon>
        <taxon>Pezizomycotina</taxon>
        <taxon>Dothideomycetes</taxon>
        <taxon>Pleosporomycetidae</taxon>
        <taxon>Pleosporales</taxon>
        <taxon>Tetraplosphaeriaceae</taxon>
        <taxon>Polyplosphaeria</taxon>
    </lineage>
</organism>
<dbReference type="EMBL" id="ML996353">
    <property type="protein sequence ID" value="KAF2727131.1"/>
    <property type="molecule type" value="Genomic_DNA"/>
</dbReference>